<sequence length="152" mass="17176">MNKIYSKYFYILSIGSLCSFATLLSAAPTLQYSKTYQSCINTAKTTGNKQLCISAEHLGQNERLNQAVKKLTPKLSAYQQSRLADAQVEWQSLQNFKDDQCDQAVFDDENAVKPSGKNLTALDCDRQSLERVAERAYELEQGNVRAEYYLDP</sequence>
<name>A0A8X8GI66_ACIGI</name>
<evidence type="ECO:0000313" key="4">
    <source>
        <dbReference type="Proteomes" id="UP000887320"/>
    </source>
</evidence>
<accession>A0A8X8GI66</accession>
<feature type="domain" description="Lysozyme inhibitor LprI-like N-terminal" evidence="2">
    <location>
        <begin position="39"/>
        <end position="139"/>
    </location>
</feature>
<protein>
    <submittedName>
        <fullName evidence="3">DUF1311 domain-containing protein</fullName>
    </submittedName>
</protein>
<evidence type="ECO:0000313" key="3">
    <source>
        <dbReference type="EMBL" id="MCF0263794.1"/>
    </source>
</evidence>
<dbReference type="InterPro" id="IPR009739">
    <property type="entry name" value="LprI-like_N"/>
</dbReference>
<feature type="chain" id="PRO_5036448177" evidence="1">
    <location>
        <begin position="27"/>
        <end position="152"/>
    </location>
</feature>
<evidence type="ECO:0000256" key="1">
    <source>
        <dbReference type="SAM" id="SignalP"/>
    </source>
</evidence>
<dbReference type="AlphaFoldDB" id="A0A8X8GI66"/>
<proteinExistence type="predicted"/>
<dbReference type="RefSeq" id="WP_004721790.1">
    <property type="nucleotide sequence ID" value="NZ_BBRY01000003.1"/>
</dbReference>
<dbReference type="Gene3D" id="1.20.1270.180">
    <property type="match status" value="1"/>
</dbReference>
<keyword evidence="1" id="KW-0732">Signal</keyword>
<comment type="caution">
    <text evidence="3">The sequence shown here is derived from an EMBL/GenBank/DDBJ whole genome shotgun (WGS) entry which is preliminary data.</text>
</comment>
<feature type="signal peptide" evidence="1">
    <location>
        <begin position="1"/>
        <end position="26"/>
    </location>
</feature>
<dbReference type="Proteomes" id="UP000887320">
    <property type="component" value="Unassembled WGS sequence"/>
</dbReference>
<dbReference type="EMBL" id="JAHWXT010000001">
    <property type="protein sequence ID" value="MCF0263794.1"/>
    <property type="molecule type" value="Genomic_DNA"/>
</dbReference>
<gene>
    <name evidence="3" type="ORF">KW868_04840</name>
</gene>
<organism evidence="3 4">
    <name type="scientific">Acinetobacter guillouiae</name>
    <name type="common">Acinetobacter genomosp. 11</name>
    <dbReference type="NCBI Taxonomy" id="106649"/>
    <lineage>
        <taxon>Bacteria</taxon>
        <taxon>Pseudomonadati</taxon>
        <taxon>Pseudomonadota</taxon>
        <taxon>Gammaproteobacteria</taxon>
        <taxon>Moraxellales</taxon>
        <taxon>Moraxellaceae</taxon>
        <taxon>Acinetobacter</taxon>
    </lineage>
</organism>
<evidence type="ECO:0000259" key="2">
    <source>
        <dbReference type="Pfam" id="PF07007"/>
    </source>
</evidence>
<reference evidence="3" key="1">
    <citation type="submission" date="2021-07" db="EMBL/GenBank/DDBJ databases">
        <authorList>
            <person name="Fernandez M."/>
            <person name="Pereira P."/>
            <person name="Torres Tejerizo G.A."/>
            <person name="Gonzalez P."/>
            <person name="Agostini E."/>
        </authorList>
    </citation>
    <scope>NUCLEOTIDE SEQUENCE</scope>
    <source>
        <strain evidence="3">SFC 500-1A</strain>
    </source>
</reference>
<dbReference type="Pfam" id="PF07007">
    <property type="entry name" value="LprI"/>
    <property type="match status" value="1"/>
</dbReference>